<dbReference type="PANTHER" id="PTHR30217">
    <property type="entry name" value="PEPTIDASE U32 FAMILY"/>
    <property type="match status" value="1"/>
</dbReference>
<dbReference type="Pfam" id="PF12392">
    <property type="entry name" value="DUF3656"/>
    <property type="match status" value="1"/>
</dbReference>
<dbReference type="PANTHER" id="PTHR30217:SF10">
    <property type="entry name" value="23S RRNA 5-HYDROXYCYTIDINE C2501 SYNTHASE"/>
    <property type="match status" value="1"/>
</dbReference>
<keyword evidence="3" id="KW-1185">Reference proteome</keyword>
<dbReference type="AlphaFoldDB" id="A0A284VTL1"/>
<gene>
    <name evidence="2" type="ORF">MNV_80035</name>
</gene>
<accession>A0A284VTL1</accession>
<evidence type="ECO:0000313" key="2">
    <source>
        <dbReference type="EMBL" id="SNQ62634.1"/>
    </source>
</evidence>
<dbReference type="InterPro" id="IPR051454">
    <property type="entry name" value="RNA/ubiquinone_mod_enzymes"/>
</dbReference>
<organism evidence="2 3">
    <name type="scientific">Candidatus Methanoperedens nitratireducens</name>
    <dbReference type="NCBI Taxonomy" id="1392998"/>
    <lineage>
        <taxon>Archaea</taxon>
        <taxon>Methanobacteriati</taxon>
        <taxon>Methanobacteriota</taxon>
        <taxon>Stenosarchaea group</taxon>
        <taxon>Methanomicrobia</taxon>
        <taxon>Methanosarcinales</taxon>
        <taxon>ANME-2 cluster</taxon>
        <taxon>Candidatus Methanoperedentaceae</taxon>
        <taxon>Candidatus Methanoperedens</taxon>
    </lineage>
</organism>
<name>A0A284VTL1_9EURY</name>
<dbReference type="InterPro" id="IPR020988">
    <property type="entry name" value="Pept_U32_collagenase"/>
</dbReference>
<dbReference type="PROSITE" id="PS01276">
    <property type="entry name" value="PEPTIDASE_U32"/>
    <property type="match status" value="1"/>
</dbReference>
<feature type="domain" description="Peptidase U32 collagenase" evidence="1">
    <location>
        <begin position="380"/>
        <end position="492"/>
    </location>
</feature>
<sequence>MHKPELLAPVGNKESLIAAVKNGAGAVYFGGRAFSARQYASNFNREELEWAIDYTHKMGVKAYVTVNTLIKDSELEEAADYLRFLCNAGADAVIVQDLGILRLLREQLPGLPIHASTQMTIHNTEGVKFLKDMGVKRLVLARELSLEEIRRIKSETNMEIETFIHGALCFSYSGQCLLSSMIGGRSGNRGYCAQPCRKKYRVNEVEGYLLSPKDMNMSEHIGALVKAGIDSFKIEGRMKRPEYVAGVVRVYRKLIDRFFEAPGRFRVTEGEKHTLRQLFNREFTTGYFFGNPGCELMSRKCPHNIGTELGRVLDYEPRKKLVSISLKAPLRTGDGIGIGEQDTGVIVRSMYVNNQRAAAASPGSAVRIHLDTGVATGDAVFKTYDAGLMASLEAGNDRKIPVRMLIKACINEHVELYITDGENDITVRGAKVSKAEAKPISRNSITEQLKKLGNTVFEAQEIKFEGDDNIFIPVSGLNSLRREAVSRLEELRAQKWKRQCSNLNIPGINPEERKPDIKPALSVNAGSIECLEAAVDSGADAVYIGGESFGGELNTDDLRYAIEYGKEKDVSVFISTARIIKDVKGVKNLKTDLAPDGFLVANIGVLYSLHRSGATVIIDYPFNVFNRITMEFLLNYGQRITLSPELTLKEIEKLTPFGSTECIVHGLFPLMVSEHGLVSGLFPGHRAHDICLKDEKGFVFPVKTDSQGRTYIMNSRELCMLEYVPDLIKTGVDCLRIEARTYNKGKTGKITEAYRKAIDSSISGKRFDEECNDSGGYTKGHYFRGVL</sequence>
<dbReference type="EMBL" id="FZMP01000229">
    <property type="protein sequence ID" value="SNQ62634.1"/>
    <property type="molecule type" value="Genomic_DNA"/>
</dbReference>
<evidence type="ECO:0000313" key="3">
    <source>
        <dbReference type="Proteomes" id="UP000218615"/>
    </source>
</evidence>
<evidence type="ECO:0000259" key="1">
    <source>
        <dbReference type="Pfam" id="PF12392"/>
    </source>
</evidence>
<dbReference type="OrthoDB" id="51464at2157"/>
<dbReference type="RefSeq" id="WP_096207169.1">
    <property type="nucleotide sequence ID" value="NZ_FZMP01000229.1"/>
</dbReference>
<dbReference type="InterPro" id="IPR001539">
    <property type="entry name" value="Peptidase_U32"/>
</dbReference>
<dbReference type="SUPFAM" id="SSF51395">
    <property type="entry name" value="FMN-linked oxidoreductases"/>
    <property type="match status" value="1"/>
</dbReference>
<dbReference type="Proteomes" id="UP000218615">
    <property type="component" value="Unassembled WGS sequence"/>
</dbReference>
<reference evidence="3" key="1">
    <citation type="submission" date="2017-06" db="EMBL/GenBank/DDBJ databases">
        <authorList>
            <person name="Cremers G."/>
        </authorList>
    </citation>
    <scope>NUCLEOTIDE SEQUENCE [LARGE SCALE GENOMIC DNA]</scope>
</reference>
<dbReference type="Pfam" id="PF01136">
    <property type="entry name" value="Peptidase_U32"/>
    <property type="match status" value="2"/>
</dbReference>
<proteinExistence type="predicted"/>
<protein>
    <submittedName>
        <fullName evidence="2">Peptidase family protein U32</fullName>
    </submittedName>
</protein>